<name>A0A6G3XQG9_9ACTN</name>
<dbReference type="InterPro" id="IPR023213">
    <property type="entry name" value="CAT-like_dom_sf"/>
</dbReference>
<comment type="caution">
    <text evidence="2">The sequence shown here is derived from an EMBL/GenBank/DDBJ whole genome shotgun (WGS) entry which is preliminary data.</text>
</comment>
<accession>A0A6G3XQG9</accession>
<gene>
    <name evidence="2" type="ORF">G3M58_78060</name>
</gene>
<organism evidence="2">
    <name type="scientific">Streptomyces sp. SID7499</name>
    <dbReference type="NCBI Taxonomy" id="2706086"/>
    <lineage>
        <taxon>Bacteria</taxon>
        <taxon>Bacillati</taxon>
        <taxon>Actinomycetota</taxon>
        <taxon>Actinomycetes</taxon>
        <taxon>Kitasatosporales</taxon>
        <taxon>Streptomycetaceae</taxon>
        <taxon>Streptomyces</taxon>
    </lineage>
</organism>
<evidence type="ECO:0000256" key="1">
    <source>
        <dbReference type="SAM" id="MobiDB-lite"/>
    </source>
</evidence>
<feature type="non-terminal residue" evidence="2">
    <location>
        <position position="86"/>
    </location>
</feature>
<dbReference type="AlphaFoldDB" id="A0A6G3XQG9"/>
<dbReference type="SUPFAM" id="SSF52777">
    <property type="entry name" value="CoA-dependent acyltransferases"/>
    <property type="match status" value="1"/>
</dbReference>
<dbReference type="Gene3D" id="3.30.559.10">
    <property type="entry name" value="Chloramphenicol acetyltransferase-like domain"/>
    <property type="match status" value="1"/>
</dbReference>
<proteinExistence type="predicted"/>
<feature type="region of interest" description="Disordered" evidence="1">
    <location>
        <begin position="1"/>
        <end position="28"/>
    </location>
</feature>
<sequence>SPTTPPAASSLTRSPAPPPVPDGAGFPLTPVQLALHTSSRLHPDVPAHGYVRQTVRGPLDTRLLGRALAALADRHAMLRIRIESSG</sequence>
<feature type="non-terminal residue" evidence="2">
    <location>
        <position position="1"/>
    </location>
</feature>
<protein>
    <recommendedName>
        <fullName evidence="3">Condensation domain-containing protein</fullName>
    </recommendedName>
</protein>
<reference evidence="2" key="1">
    <citation type="submission" date="2020-01" db="EMBL/GenBank/DDBJ databases">
        <title>Insect and environment-associated Actinomycetes.</title>
        <authorList>
            <person name="Currrie C."/>
            <person name="Chevrette M."/>
            <person name="Carlson C."/>
            <person name="Stubbendieck R."/>
            <person name="Wendt-Pienkowski E."/>
        </authorList>
    </citation>
    <scope>NUCLEOTIDE SEQUENCE</scope>
    <source>
        <strain evidence="2">SID7499</strain>
    </source>
</reference>
<evidence type="ECO:0008006" key="3">
    <source>
        <dbReference type="Google" id="ProtNLM"/>
    </source>
</evidence>
<dbReference type="EMBL" id="JAAGMN010008380">
    <property type="protein sequence ID" value="NEE20059.1"/>
    <property type="molecule type" value="Genomic_DNA"/>
</dbReference>
<feature type="compositionally biased region" description="Polar residues" evidence="1">
    <location>
        <begin position="1"/>
        <end position="13"/>
    </location>
</feature>
<evidence type="ECO:0000313" key="2">
    <source>
        <dbReference type="EMBL" id="NEE20059.1"/>
    </source>
</evidence>